<dbReference type="Pfam" id="PF01636">
    <property type="entry name" value="APH"/>
    <property type="match status" value="1"/>
</dbReference>
<dbReference type="Gene3D" id="3.90.1200.10">
    <property type="match status" value="1"/>
</dbReference>
<dbReference type="InterPro" id="IPR005814">
    <property type="entry name" value="Aminotrans_3"/>
</dbReference>
<dbReference type="InterPro" id="IPR002575">
    <property type="entry name" value="Aminoglycoside_PTrfase"/>
</dbReference>
<reference evidence="7 8" key="1">
    <citation type="submission" date="2018-03" db="EMBL/GenBank/DDBJ databases">
        <title>Ahniella affigens gen. nov., sp. nov., a gammaproteobacterium isolated from sandy soil near a stream.</title>
        <authorList>
            <person name="Ko Y."/>
            <person name="Kim J.-H."/>
        </authorList>
    </citation>
    <scope>NUCLEOTIDE SEQUENCE [LARGE SCALE GENOMIC DNA]</scope>
    <source>
        <strain evidence="7 8">D13</strain>
    </source>
</reference>
<dbReference type="KEGG" id="xba:C7S18_00715"/>
<dbReference type="InterPro" id="IPR049704">
    <property type="entry name" value="Aminotrans_3_PPA_site"/>
</dbReference>
<dbReference type="InterPro" id="IPR016047">
    <property type="entry name" value="M23ase_b-sheet_dom"/>
</dbReference>
<dbReference type="InterPro" id="IPR011055">
    <property type="entry name" value="Dup_hybrid_motif"/>
</dbReference>
<dbReference type="NCBIfam" id="NF004799">
    <property type="entry name" value="PRK06148.1"/>
    <property type="match status" value="1"/>
</dbReference>
<dbReference type="Pfam" id="PF00202">
    <property type="entry name" value="Aminotran_3"/>
    <property type="match status" value="1"/>
</dbReference>
<dbReference type="Gene3D" id="3.40.640.10">
    <property type="entry name" value="Type I PLP-dependent aspartate aminotransferase-like (Major domain)"/>
    <property type="match status" value="1"/>
</dbReference>
<comment type="cofactor">
    <cofactor evidence="1">
        <name>pyridoxal 5'-phosphate</name>
        <dbReference type="ChEBI" id="CHEBI:597326"/>
    </cofactor>
</comment>
<feature type="region of interest" description="Disordered" evidence="4">
    <location>
        <begin position="50"/>
        <end position="69"/>
    </location>
</feature>
<dbReference type="PANTHER" id="PTHR45688">
    <property type="match status" value="1"/>
</dbReference>
<organism evidence="7 8">
    <name type="scientific">Ahniella affigens</name>
    <dbReference type="NCBI Taxonomy" id="2021234"/>
    <lineage>
        <taxon>Bacteria</taxon>
        <taxon>Pseudomonadati</taxon>
        <taxon>Pseudomonadota</taxon>
        <taxon>Gammaproteobacteria</taxon>
        <taxon>Lysobacterales</taxon>
        <taxon>Rhodanobacteraceae</taxon>
        <taxon>Ahniella</taxon>
    </lineage>
</organism>
<dbReference type="EMBL" id="CP027860">
    <property type="protein sequence ID" value="AVP95809.1"/>
    <property type="molecule type" value="Genomic_DNA"/>
</dbReference>
<sequence length="1080" mass="116518">MGSIACFRGNHRHFCGIGGRCRTCRSRRKPEIVPPCRRPSDRGLLRVASCPAPDPKRGRHDSNSTMTQTSVFDHPKPDLPLALILQQLQADYGLSGALKPLVSERDQNFRVETGGGAWVLKIANAAEDVRFLKLQNACLTHLAEIDPALGVQRLIPARNGQDLVYWTHAGQTHAVRLLSFLSGDLYSAAPKSHPLLASLGRLMGRLSCALQGFSDASAHRPDFLWNLDRFPQIKSWLPDVAGSERDLVGRVFNRYDTRVVPRLKHLRLAVLHQDANDNNLIVSTTEPPAVTGLIDFGDMCQGRQINELAVTLAYALLDSADVLADAGVLIRAYTAEFPLQAAEASVLFDLVAARLAMSVCISSHRAKDFPDNPYLLISQRSAFALLAKLDQTDPEFLSAFARHAAGLDAVGSHCTILQWLQSAACHPVPVLGFDLHRSQSLLVSLAPTAEGGDLLHDPAAHSVWLANRLSAVQAQFGVGLYGEQRGGGVYAGEQFANAASPERRTQHLGIDLFAPAGTPVHAPLPGRVASLANHQLPNDYGPTLILEHQAGPNGPTFWTLYGHLAASVLERLQVGMAIAAGDVIAHLGDHTINGGWAPHLHFQIITDRLSYTNDFPGAGQPSLWPLWQQLSPDPNLILRLAPERFAVDPNPPALLLQRRAQVLSPSLSISYAHKLKIVRGQGAYLYDHTGRAYIDGVNNICHVGHSHPHVVAALAKQAAQLNTNTRYLHETILDYTERLTRTFPEPLRVAFLVCSGSEANELALRIARTVTGRQHTITLDWAYHGNTNAAIDVSPYKFNRKGGRGKPAHVQIATLPDPYRGSFKGTSAATGVAYAQSVAEQIAVIRATTGQGPAAFIAEAISGCGGQVFFPDAYLSTSAALVRKAGGLVIVDEVQTGFGRIGEQFWAHGPQGVIPDIVTLGKPIGNGHPMAAVITTAEIARAFANGMEFFSSFGGNPVSCAVGMAVLDVIEQEGLQHHALTTGEYLKRGLLALADRHALIGDVRGQGLFVGVELVQDRETLTPATEAATRVVNHMREHGVLLSTDGPFDNVLKIKPPLAFGRLEADVMIDALDRALTAPH</sequence>
<reference evidence="7 8" key="2">
    <citation type="submission" date="2018-03" db="EMBL/GenBank/DDBJ databases">
        <authorList>
            <person name="Keele B.F."/>
        </authorList>
    </citation>
    <scope>NUCLEOTIDE SEQUENCE [LARGE SCALE GENOMIC DNA]</scope>
    <source>
        <strain evidence="7 8">D13</strain>
    </source>
</reference>
<keyword evidence="8" id="KW-1185">Reference proteome</keyword>
<name>A0A2P1PLV5_9GAMM</name>
<proteinExistence type="inferred from homology"/>
<keyword evidence="3" id="KW-0663">Pyridoxal phosphate</keyword>
<dbReference type="SUPFAM" id="SSF53383">
    <property type="entry name" value="PLP-dependent transferases"/>
    <property type="match status" value="1"/>
</dbReference>
<dbReference type="CDD" id="cd00610">
    <property type="entry name" value="OAT_like"/>
    <property type="match status" value="1"/>
</dbReference>
<dbReference type="PROSITE" id="PS00600">
    <property type="entry name" value="AA_TRANSFER_CLASS_3"/>
    <property type="match status" value="1"/>
</dbReference>
<dbReference type="SUPFAM" id="SSF51261">
    <property type="entry name" value="Duplicated hybrid motif"/>
    <property type="match status" value="1"/>
</dbReference>
<dbReference type="Pfam" id="PF01551">
    <property type="entry name" value="Peptidase_M23"/>
    <property type="match status" value="1"/>
</dbReference>
<evidence type="ECO:0000313" key="7">
    <source>
        <dbReference type="EMBL" id="AVP95809.1"/>
    </source>
</evidence>
<dbReference type="CDD" id="cd12797">
    <property type="entry name" value="M23_peptidase"/>
    <property type="match status" value="1"/>
</dbReference>
<evidence type="ECO:0000259" key="5">
    <source>
        <dbReference type="Pfam" id="PF01551"/>
    </source>
</evidence>
<dbReference type="GO" id="GO:0030170">
    <property type="term" value="F:pyridoxal phosphate binding"/>
    <property type="evidence" value="ECO:0007669"/>
    <property type="project" value="InterPro"/>
</dbReference>
<comment type="similarity">
    <text evidence="2">Belongs to the class-III pyridoxal-phosphate-dependent aminotransferase family.</text>
</comment>
<dbReference type="SUPFAM" id="SSF56112">
    <property type="entry name" value="Protein kinase-like (PK-like)"/>
    <property type="match status" value="1"/>
</dbReference>
<dbReference type="OrthoDB" id="9801052at2"/>
<dbReference type="Gene3D" id="3.90.1150.10">
    <property type="entry name" value="Aspartate Aminotransferase, domain 1"/>
    <property type="match status" value="1"/>
</dbReference>
<dbReference type="InterPro" id="IPR015424">
    <property type="entry name" value="PyrdxlP-dep_Trfase"/>
</dbReference>
<evidence type="ECO:0000259" key="6">
    <source>
        <dbReference type="Pfam" id="PF01636"/>
    </source>
</evidence>
<dbReference type="Proteomes" id="UP000241074">
    <property type="component" value="Chromosome"/>
</dbReference>
<dbReference type="AlphaFoldDB" id="A0A2P1PLV5"/>
<evidence type="ECO:0000313" key="8">
    <source>
        <dbReference type="Proteomes" id="UP000241074"/>
    </source>
</evidence>
<evidence type="ECO:0000256" key="3">
    <source>
        <dbReference type="ARBA" id="ARBA00022898"/>
    </source>
</evidence>
<dbReference type="GO" id="GO:0008483">
    <property type="term" value="F:transaminase activity"/>
    <property type="evidence" value="ECO:0007669"/>
    <property type="project" value="InterPro"/>
</dbReference>
<dbReference type="InterPro" id="IPR015422">
    <property type="entry name" value="PyrdxlP-dep_Trfase_small"/>
</dbReference>
<dbReference type="PANTHER" id="PTHR45688:SF13">
    <property type="entry name" value="ALANINE--GLYOXYLATE AMINOTRANSFERASE 2-LIKE"/>
    <property type="match status" value="1"/>
</dbReference>
<dbReference type="InterPro" id="IPR011009">
    <property type="entry name" value="Kinase-like_dom_sf"/>
</dbReference>
<evidence type="ECO:0000256" key="1">
    <source>
        <dbReference type="ARBA" id="ARBA00001933"/>
    </source>
</evidence>
<gene>
    <name evidence="7" type="ORF">C7S18_00715</name>
</gene>
<dbReference type="InterPro" id="IPR015421">
    <property type="entry name" value="PyrdxlP-dep_Trfase_major"/>
</dbReference>
<evidence type="ECO:0000256" key="2">
    <source>
        <dbReference type="ARBA" id="ARBA00008954"/>
    </source>
</evidence>
<accession>A0A2P1PLV5</accession>
<feature type="domain" description="Aminoglycoside phosphotransferase" evidence="6">
    <location>
        <begin position="99"/>
        <end position="333"/>
    </location>
</feature>
<evidence type="ECO:0008006" key="9">
    <source>
        <dbReference type="Google" id="ProtNLM"/>
    </source>
</evidence>
<dbReference type="Gene3D" id="2.70.70.10">
    <property type="entry name" value="Glucose Permease (Domain IIA)"/>
    <property type="match status" value="1"/>
</dbReference>
<evidence type="ECO:0000256" key="4">
    <source>
        <dbReference type="SAM" id="MobiDB-lite"/>
    </source>
</evidence>
<protein>
    <recommendedName>
        <fullName evidence="9">Alanine--glyoxylate aminotransferase</fullName>
    </recommendedName>
</protein>
<feature type="domain" description="M23ase beta-sheet core" evidence="5">
    <location>
        <begin position="506"/>
        <end position="607"/>
    </location>
</feature>